<comment type="subcellular location">
    <subcellularLocation>
        <location evidence="1">Cell inner membrane</location>
        <topology evidence="1">Multi-pass membrane protein</topology>
    </subcellularLocation>
</comment>
<evidence type="ECO:0000259" key="17">
    <source>
        <dbReference type="Pfam" id="PF13807"/>
    </source>
</evidence>
<keyword evidence="12" id="KW-0829">Tyrosine-protein kinase</keyword>
<proteinExistence type="inferred from homology"/>
<name>A0A1H7DYW3_9BURK</name>
<organism evidence="18 19">
    <name type="scientific">Paraburkholderia diazotrophica</name>
    <dbReference type="NCBI Taxonomy" id="667676"/>
    <lineage>
        <taxon>Bacteria</taxon>
        <taxon>Pseudomonadati</taxon>
        <taxon>Pseudomonadota</taxon>
        <taxon>Betaproteobacteria</taxon>
        <taxon>Burkholderiales</taxon>
        <taxon>Burkholderiaceae</taxon>
        <taxon>Paraburkholderia</taxon>
    </lineage>
</organism>
<keyword evidence="6 14" id="KW-0812">Transmembrane</keyword>
<dbReference type="NCBIfam" id="TIGR01005">
    <property type="entry name" value="eps_transp_fam"/>
    <property type="match status" value="1"/>
</dbReference>
<dbReference type="InterPro" id="IPR050445">
    <property type="entry name" value="Bact_polysacc_biosynth/exp"/>
</dbReference>
<dbReference type="InterPro" id="IPR032807">
    <property type="entry name" value="GNVR"/>
</dbReference>
<dbReference type="OrthoDB" id="9808257at2"/>
<accession>A0A1H7DYW3</accession>
<dbReference type="STRING" id="667676.SAMN05192539_103759"/>
<feature type="transmembrane region" description="Helical" evidence="14">
    <location>
        <begin position="28"/>
        <end position="50"/>
    </location>
</feature>
<dbReference type="SUPFAM" id="SSF52540">
    <property type="entry name" value="P-loop containing nucleoside triphosphate hydrolases"/>
    <property type="match status" value="1"/>
</dbReference>
<dbReference type="Gene3D" id="3.40.50.300">
    <property type="entry name" value="P-loop containing nucleotide triphosphate hydrolases"/>
    <property type="match status" value="1"/>
</dbReference>
<dbReference type="InterPro" id="IPR025669">
    <property type="entry name" value="AAA_dom"/>
</dbReference>
<feature type="domain" description="AAA" evidence="16">
    <location>
        <begin position="559"/>
        <end position="686"/>
    </location>
</feature>
<comment type="similarity">
    <text evidence="2">Belongs to the etk/wzc family.</text>
</comment>
<evidence type="ECO:0000256" key="2">
    <source>
        <dbReference type="ARBA" id="ARBA00008883"/>
    </source>
</evidence>
<evidence type="ECO:0000256" key="11">
    <source>
        <dbReference type="ARBA" id="ARBA00023136"/>
    </source>
</evidence>
<dbReference type="InterPro" id="IPR027417">
    <property type="entry name" value="P-loop_NTPase"/>
</dbReference>
<evidence type="ECO:0000259" key="16">
    <source>
        <dbReference type="Pfam" id="PF13614"/>
    </source>
</evidence>
<feature type="transmembrane region" description="Helical" evidence="14">
    <location>
        <begin position="446"/>
        <end position="466"/>
    </location>
</feature>
<evidence type="ECO:0000313" key="19">
    <source>
        <dbReference type="Proteomes" id="UP000198866"/>
    </source>
</evidence>
<keyword evidence="7" id="KW-0547">Nucleotide-binding</keyword>
<evidence type="ECO:0000256" key="13">
    <source>
        <dbReference type="ARBA" id="ARBA00053015"/>
    </source>
</evidence>
<evidence type="ECO:0000256" key="8">
    <source>
        <dbReference type="ARBA" id="ARBA00022777"/>
    </source>
</evidence>
<dbReference type="InterPro" id="IPR005702">
    <property type="entry name" value="Wzc-like_C"/>
</dbReference>
<keyword evidence="5" id="KW-0808">Transferase</keyword>
<keyword evidence="9" id="KW-0067">ATP-binding</keyword>
<evidence type="ECO:0000259" key="15">
    <source>
        <dbReference type="Pfam" id="PF02706"/>
    </source>
</evidence>
<gene>
    <name evidence="18" type="ORF">SAMN05192539_103759</name>
</gene>
<evidence type="ECO:0000313" key="18">
    <source>
        <dbReference type="EMBL" id="SEK06959.1"/>
    </source>
</evidence>
<dbReference type="GO" id="GO:0005524">
    <property type="term" value="F:ATP binding"/>
    <property type="evidence" value="ECO:0007669"/>
    <property type="project" value="UniProtKB-KW"/>
</dbReference>
<evidence type="ECO:0000256" key="1">
    <source>
        <dbReference type="ARBA" id="ARBA00004429"/>
    </source>
</evidence>
<keyword evidence="3" id="KW-1003">Cell membrane</keyword>
<evidence type="ECO:0000256" key="5">
    <source>
        <dbReference type="ARBA" id="ARBA00022679"/>
    </source>
</evidence>
<dbReference type="GO" id="GO:0004713">
    <property type="term" value="F:protein tyrosine kinase activity"/>
    <property type="evidence" value="ECO:0007669"/>
    <property type="project" value="UniProtKB-KW"/>
</dbReference>
<dbReference type="Proteomes" id="UP000198866">
    <property type="component" value="Unassembled WGS sequence"/>
</dbReference>
<evidence type="ECO:0000256" key="10">
    <source>
        <dbReference type="ARBA" id="ARBA00022989"/>
    </source>
</evidence>
<evidence type="ECO:0000256" key="7">
    <source>
        <dbReference type="ARBA" id="ARBA00022741"/>
    </source>
</evidence>
<sequence length="757" mass="81955">MNELNQDSNNTLQESGFDLAAWLDALVLYRWMMLAIFVVIAASGSAWVLLSDPVYEADIMVQVEESGAADAARSVLGGLSSMFDVKASAESEQQVIASRLVVAAAVDRERLFIDARPRRFPVIGAAIARGNNGLPDPGWLGMGGYTWGAEQIDIDQFDVPSNYEEERYDLTVVRGGGFRLAGPGLIADVAGRCGEQLRVRTDNGPLVLQVRSYNAKPGARFRLVRYPRQTTIEQLQRELSVKEAGKDSNVLRVSLRGNDPQRLVRTLDDIAAFYLDQNIARKTEEAARSLAFLEGREPELRHSLDAAEAALSTLRVQLKSVSTDGEAASLLQQSAQNETQLTGLVEKRAELASRFMPGHDAVIAIDAQIAVLRAESQRFAQSMAKLPADQRRLISSERDVKVANDLYVGLLNNIEQMKLIHAGRIGDVRLIDKALAPDRPMHLRRAIEVCIVFVLAGFAAVFAAWVRDLLFRGVSDASEVESATGLRVFASVPRAAGCGLSASIARICSRGNPARRHAHAIVASDDPAIENLRSLRTAVRFSILDAQNNVVMFTGPTQGVGKSFVSSNFAEVMAASGKRVLLIDGDMRRSGLAAIYGDERLDGFADVLADRITLDTAIRQTGRTNLYFLPAGQRPSNASDLLANAAVAVVIKAVAARYDVVVIDTAPVLPVSDAAMLAPYAAGNVFAVVRAGATHLVELKETVRRLQRVGVDITGVILNGIDPRAGRFRYGAKYGAYRYSAGSGTDVVRMVAQQRGD</sequence>
<dbReference type="CDD" id="cd05387">
    <property type="entry name" value="BY-kinase"/>
    <property type="match status" value="1"/>
</dbReference>
<dbReference type="GO" id="GO:0005886">
    <property type="term" value="C:plasma membrane"/>
    <property type="evidence" value="ECO:0007669"/>
    <property type="project" value="UniProtKB-SubCell"/>
</dbReference>
<keyword evidence="8 18" id="KW-0418">Kinase</keyword>
<keyword evidence="4" id="KW-0997">Cell inner membrane</keyword>
<evidence type="ECO:0000256" key="9">
    <source>
        <dbReference type="ARBA" id="ARBA00022840"/>
    </source>
</evidence>
<evidence type="ECO:0000256" key="14">
    <source>
        <dbReference type="SAM" id="Phobius"/>
    </source>
</evidence>
<dbReference type="Pfam" id="PF02706">
    <property type="entry name" value="Wzz"/>
    <property type="match status" value="1"/>
</dbReference>
<feature type="domain" description="Tyrosine-protein kinase G-rich" evidence="17">
    <location>
        <begin position="390"/>
        <end position="468"/>
    </location>
</feature>
<reference evidence="19" key="1">
    <citation type="submission" date="2016-10" db="EMBL/GenBank/DDBJ databases">
        <authorList>
            <person name="Varghese N."/>
            <person name="Submissions S."/>
        </authorList>
    </citation>
    <scope>NUCLEOTIDE SEQUENCE [LARGE SCALE GENOMIC DNA]</scope>
    <source>
        <strain evidence="19">LMG 26031</strain>
    </source>
</reference>
<evidence type="ECO:0000256" key="4">
    <source>
        <dbReference type="ARBA" id="ARBA00022519"/>
    </source>
</evidence>
<dbReference type="InterPro" id="IPR003856">
    <property type="entry name" value="LPS_length_determ_N"/>
</dbReference>
<dbReference type="NCBIfam" id="TIGR01007">
    <property type="entry name" value="eps_fam"/>
    <property type="match status" value="1"/>
</dbReference>
<evidence type="ECO:0000256" key="6">
    <source>
        <dbReference type="ARBA" id="ARBA00022692"/>
    </source>
</evidence>
<dbReference type="EMBL" id="FNYE01000037">
    <property type="protein sequence ID" value="SEK06959.1"/>
    <property type="molecule type" value="Genomic_DNA"/>
</dbReference>
<dbReference type="Pfam" id="PF13807">
    <property type="entry name" value="GNVR"/>
    <property type="match status" value="1"/>
</dbReference>
<evidence type="ECO:0000256" key="3">
    <source>
        <dbReference type="ARBA" id="ARBA00022475"/>
    </source>
</evidence>
<keyword evidence="11 14" id="KW-0472">Membrane</keyword>
<dbReference type="InterPro" id="IPR005700">
    <property type="entry name" value="EPS_ExoP-like"/>
</dbReference>
<dbReference type="Pfam" id="PF13614">
    <property type="entry name" value="AAA_31"/>
    <property type="match status" value="1"/>
</dbReference>
<feature type="domain" description="Polysaccharide chain length determinant N-terminal" evidence="15">
    <location>
        <begin position="17"/>
        <end position="107"/>
    </location>
</feature>
<dbReference type="RefSeq" id="WP_090872509.1">
    <property type="nucleotide sequence ID" value="NZ_FNYE01000037.1"/>
</dbReference>
<dbReference type="AlphaFoldDB" id="A0A1H7DYW3"/>
<comment type="catalytic activity">
    <reaction evidence="13">
        <text>L-tyrosyl-[protein] + ATP = O-phospho-L-tyrosyl-[protein] + ADP + H(+)</text>
        <dbReference type="Rhea" id="RHEA:10596"/>
        <dbReference type="Rhea" id="RHEA-COMP:10136"/>
        <dbReference type="Rhea" id="RHEA-COMP:20101"/>
        <dbReference type="ChEBI" id="CHEBI:15378"/>
        <dbReference type="ChEBI" id="CHEBI:30616"/>
        <dbReference type="ChEBI" id="CHEBI:46858"/>
        <dbReference type="ChEBI" id="CHEBI:61978"/>
        <dbReference type="ChEBI" id="CHEBI:456216"/>
    </reaction>
</comment>
<dbReference type="Pfam" id="PF23607">
    <property type="entry name" value="WZC_N"/>
    <property type="match status" value="1"/>
</dbReference>
<keyword evidence="10 14" id="KW-1133">Transmembrane helix</keyword>
<dbReference type="PANTHER" id="PTHR32309">
    <property type="entry name" value="TYROSINE-PROTEIN KINASE"/>
    <property type="match status" value="1"/>
</dbReference>
<keyword evidence="19" id="KW-1185">Reference proteome</keyword>
<dbReference type="PANTHER" id="PTHR32309:SF32">
    <property type="entry name" value="TYROSINE-PROTEIN KINASE ETK-RELATED"/>
    <property type="match status" value="1"/>
</dbReference>
<evidence type="ECO:0000256" key="12">
    <source>
        <dbReference type="ARBA" id="ARBA00023137"/>
    </source>
</evidence>
<protein>
    <submittedName>
        <fullName evidence="18">Tyrosine-protein kinase Etk/Wzc</fullName>
    </submittedName>
</protein>